<protein>
    <recommendedName>
        <fullName evidence="4">Nlr family card domain protein</fullName>
    </recommendedName>
</protein>
<reference evidence="3" key="1">
    <citation type="journal article" date="2018" name="PLoS Negl. Trop. Dis.">
        <title>Sialome diversity of ticks revealed by RNAseq of single tick salivary glands.</title>
        <authorList>
            <person name="Perner J."/>
            <person name="Kropackova S."/>
            <person name="Kopacek P."/>
            <person name="Ribeiro J.M."/>
        </authorList>
    </citation>
    <scope>NUCLEOTIDE SEQUENCE</scope>
    <source>
        <strain evidence="3">Siblings of single egg batch collected in Ceske Budejovice</strain>
        <tissue evidence="3">Salivary glands</tissue>
    </source>
</reference>
<dbReference type="EMBL" id="GEGO01002982">
    <property type="protein sequence ID" value="JAR92422.1"/>
    <property type="molecule type" value="Transcribed_RNA"/>
</dbReference>
<evidence type="ECO:0000313" key="3">
    <source>
        <dbReference type="EMBL" id="JAR92422.1"/>
    </source>
</evidence>
<dbReference type="PANTHER" id="PTHR24111">
    <property type="entry name" value="LEUCINE-RICH REPEAT-CONTAINING PROTEIN 34"/>
    <property type="match status" value="1"/>
</dbReference>
<dbReference type="AlphaFoldDB" id="A0A147BPK1"/>
<dbReference type="InterPro" id="IPR032675">
    <property type="entry name" value="LRR_dom_sf"/>
</dbReference>
<evidence type="ECO:0008006" key="4">
    <source>
        <dbReference type="Google" id="ProtNLM"/>
    </source>
</evidence>
<dbReference type="SUPFAM" id="SSF52047">
    <property type="entry name" value="RNI-like"/>
    <property type="match status" value="1"/>
</dbReference>
<accession>A0A147BPK1</accession>
<dbReference type="InterPro" id="IPR052201">
    <property type="entry name" value="LRR-containing_regulator"/>
</dbReference>
<feature type="signal peptide" evidence="2">
    <location>
        <begin position="1"/>
        <end position="17"/>
    </location>
</feature>
<name>A0A147BPK1_IXORI</name>
<dbReference type="Gene3D" id="3.80.10.10">
    <property type="entry name" value="Ribonuclease Inhibitor"/>
    <property type="match status" value="3"/>
</dbReference>
<evidence type="ECO:0000256" key="2">
    <source>
        <dbReference type="SAM" id="SignalP"/>
    </source>
</evidence>
<keyword evidence="2" id="KW-0732">Signal</keyword>
<proteinExistence type="predicted"/>
<evidence type="ECO:0000256" key="1">
    <source>
        <dbReference type="ARBA" id="ARBA00022737"/>
    </source>
</evidence>
<keyword evidence="1" id="KW-0677">Repeat</keyword>
<feature type="chain" id="PRO_5007542845" description="Nlr family card domain protein" evidence="2">
    <location>
        <begin position="18"/>
        <end position="767"/>
    </location>
</feature>
<dbReference type="PANTHER" id="PTHR24111:SF3">
    <property type="entry name" value="LEUCINE-RICH REPEAT-CONTAINING PROTEIN 73"/>
    <property type="match status" value="1"/>
</dbReference>
<sequence>MAMNWVILICSLTCGTADDKALLEYAAHIEQLCPGMSTSGTIYAQLRDKKGSWSSRVMGRYLLCTDDGTNPCHILQDLSIWNEFLRVLDVELKEVAPGRLGVVTLLGIYPWADWIDSDRQHPYILLHWLLREHRCIKTLEFKQAVIPGEPQLLCDALCASSQLTRFKLSDFGYLGVTSTQVVTALSAMTNLVELELTHVHVSRDVLTQLMKTLEGMRSLKSLAFYFNVMTPNDSQYFLKELSKNRAITALRIDACCFVPGEGKVFEEYLAKNAVLEDLTVEHVNETYNYHTTFNLEPLSRALEKNKTLKKLCLMSFDPQHGRHKLFFDALAKNSTLQHLEVDSLPHWGFRVEMFVDLIEKNTGLLRLYVLSSSGCSVASLAAAISRNATLQKLAIHLSDLTHENATLFLEALASNKSLEWVYIGHVYGPVIPEFCRILQETETEARVKFCAAIDEPGRLARTLKDCPRLSEVSYDLSGSFKLSLKEEEGFRRFISCHQLVELSICLDQHKISSKSAWFLASFLSSTKNLKVINLSIFTSAQTTHILLDGLSRNRSISEMSLEYFSFWQNHVRLFKTMLEGNLVLRDLSLTSSEDDASLSVLRELPQCLVNNYSLLKVSMNKCLRFERCMFQVQDIMRRNLSFLNRAAEFVMGLHSKHSAHAFEHLCQSEALLTKVQELACGTEPDARHKIKESAAYLDINFLTIVGVVKEGVACDRDSVHCAQVQFDQLGVDNWLKIRSYLRVSDIRDREAADSLPDSPPLKQKRKS</sequence>
<organism evidence="3">
    <name type="scientific">Ixodes ricinus</name>
    <name type="common">Common tick</name>
    <name type="synonym">Acarus ricinus</name>
    <dbReference type="NCBI Taxonomy" id="34613"/>
    <lineage>
        <taxon>Eukaryota</taxon>
        <taxon>Metazoa</taxon>
        <taxon>Ecdysozoa</taxon>
        <taxon>Arthropoda</taxon>
        <taxon>Chelicerata</taxon>
        <taxon>Arachnida</taxon>
        <taxon>Acari</taxon>
        <taxon>Parasitiformes</taxon>
        <taxon>Ixodida</taxon>
        <taxon>Ixodoidea</taxon>
        <taxon>Ixodidae</taxon>
        <taxon>Ixodinae</taxon>
        <taxon>Ixodes</taxon>
    </lineage>
</organism>